<dbReference type="EMBL" id="VKAC01000006">
    <property type="protein sequence ID" value="TXR56111.1"/>
    <property type="molecule type" value="Genomic_DNA"/>
</dbReference>
<keyword evidence="5" id="KW-1185">Reference proteome</keyword>
<dbReference type="SUPFAM" id="SSF55781">
    <property type="entry name" value="GAF domain-like"/>
    <property type="match status" value="1"/>
</dbReference>
<dbReference type="InterPro" id="IPR012074">
    <property type="entry name" value="GAF_ANTAR"/>
</dbReference>
<dbReference type="GO" id="GO:0003723">
    <property type="term" value="F:RNA binding"/>
    <property type="evidence" value="ECO:0007669"/>
    <property type="project" value="InterPro"/>
</dbReference>
<dbReference type="OrthoDB" id="3683444at2"/>
<dbReference type="AlphaFoldDB" id="A0A5C8ZG87"/>
<organism evidence="4 5">
    <name type="scientific">Quadrisphaera setariae</name>
    <dbReference type="NCBI Taxonomy" id="2593304"/>
    <lineage>
        <taxon>Bacteria</taxon>
        <taxon>Bacillati</taxon>
        <taxon>Actinomycetota</taxon>
        <taxon>Actinomycetes</taxon>
        <taxon>Kineosporiales</taxon>
        <taxon>Kineosporiaceae</taxon>
        <taxon>Quadrisphaera</taxon>
    </lineage>
</organism>
<dbReference type="SMART" id="SM00065">
    <property type="entry name" value="GAF"/>
    <property type="match status" value="1"/>
</dbReference>
<dbReference type="InterPro" id="IPR036388">
    <property type="entry name" value="WH-like_DNA-bd_sf"/>
</dbReference>
<protein>
    <submittedName>
        <fullName evidence="4">GAF and ANTAR domain-containing protein</fullName>
    </submittedName>
</protein>
<dbReference type="Pfam" id="PF13185">
    <property type="entry name" value="GAF_2"/>
    <property type="match status" value="1"/>
</dbReference>
<keyword evidence="1" id="KW-0805">Transcription regulation</keyword>
<dbReference type="PIRSF" id="PIRSF036625">
    <property type="entry name" value="GAF_ANTAR"/>
    <property type="match status" value="1"/>
</dbReference>
<evidence type="ECO:0000256" key="1">
    <source>
        <dbReference type="ARBA" id="ARBA00023015"/>
    </source>
</evidence>
<evidence type="ECO:0000313" key="4">
    <source>
        <dbReference type="EMBL" id="TXR56111.1"/>
    </source>
</evidence>
<sequence length="264" mass="27368">MTNEDDGVTVDAAPARGVEPAAVDAEGVSSEVVDAFVSLADSLVADYDAADLLTHLAERAVHLLGITAAGILVAGPRGQLQLAASSSESVAGLELFQLSVDDGPCLECYATCAPVVALDAGSVQRRWPRFAPAMLDRGLCSVVAVPLRLREQTLGALGMFASTSGTPTRAATRVAQGLADIATIAMLHERATSDSRLLAVQLQGALDTRVLIEQAKGVIAVQLGTSVADAFLVLRTTARHRGLRLADLALALVEGRLDAHQLDG</sequence>
<evidence type="ECO:0000313" key="5">
    <source>
        <dbReference type="Proteomes" id="UP000321234"/>
    </source>
</evidence>
<accession>A0A5C8ZG87</accession>
<dbReference type="SMART" id="SM01012">
    <property type="entry name" value="ANTAR"/>
    <property type="match status" value="1"/>
</dbReference>
<proteinExistence type="predicted"/>
<dbReference type="Gene3D" id="1.10.10.10">
    <property type="entry name" value="Winged helix-like DNA-binding domain superfamily/Winged helix DNA-binding domain"/>
    <property type="match status" value="1"/>
</dbReference>
<keyword evidence="2" id="KW-0804">Transcription</keyword>
<dbReference type="PROSITE" id="PS50921">
    <property type="entry name" value="ANTAR"/>
    <property type="match status" value="1"/>
</dbReference>
<name>A0A5C8ZG87_9ACTN</name>
<evidence type="ECO:0000259" key="3">
    <source>
        <dbReference type="PROSITE" id="PS50921"/>
    </source>
</evidence>
<dbReference type="InterPro" id="IPR005561">
    <property type="entry name" value="ANTAR"/>
</dbReference>
<dbReference type="InterPro" id="IPR003018">
    <property type="entry name" value="GAF"/>
</dbReference>
<dbReference type="Proteomes" id="UP000321234">
    <property type="component" value="Unassembled WGS sequence"/>
</dbReference>
<dbReference type="Pfam" id="PF03861">
    <property type="entry name" value="ANTAR"/>
    <property type="match status" value="1"/>
</dbReference>
<evidence type="ECO:0000256" key="2">
    <source>
        <dbReference type="ARBA" id="ARBA00023163"/>
    </source>
</evidence>
<comment type="caution">
    <text evidence="4">The sequence shown here is derived from an EMBL/GenBank/DDBJ whole genome shotgun (WGS) entry which is preliminary data.</text>
</comment>
<dbReference type="InterPro" id="IPR029016">
    <property type="entry name" value="GAF-like_dom_sf"/>
</dbReference>
<feature type="domain" description="ANTAR" evidence="3">
    <location>
        <begin position="192"/>
        <end position="253"/>
    </location>
</feature>
<reference evidence="4 5" key="1">
    <citation type="submission" date="2019-07" db="EMBL/GenBank/DDBJ databases">
        <title>Quadrisphaera sp. strain DD2A genome sequencing and assembly.</title>
        <authorList>
            <person name="Kim I."/>
        </authorList>
    </citation>
    <scope>NUCLEOTIDE SEQUENCE [LARGE SCALE GENOMIC DNA]</scope>
    <source>
        <strain evidence="4 5">DD2A</strain>
    </source>
</reference>
<gene>
    <name evidence="4" type="ORF">FMM08_11810</name>
</gene>
<dbReference type="Gene3D" id="3.30.450.40">
    <property type="match status" value="1"/>
</dbReference>
<dbReference type="RefSeq" id="WP_147926543.1">
    <property type="nucleotide sequence ID" value="NZ_VKAC01000006.1"/>
</dbReference>